<feature type="transmembrane region" description="Helical" evidence="2">
    <location>
        <begin position="6"/>
        <end position="27"/>
    </location>
</feature>
<evidence type="ECO:0000313" key="4">
    <source>
        <dbReference type="Proteomes" id="UP000319783"/>
    </source>
</evidence>
<evidence type="ECO:0000256" key="2">
    <source>
        <dbReference type="SAM" id="Phobius"/>
    </source>
</evidence>
<keyword evidence="2" id="KW-1133">Transmembrane helix</keyword>
<protein>
    <recommendedName>
        <fullName evidence="5">Chromosome partition protein smc</fullName>
    </recommendedName>
</protein>
<gene>
    <name evidence="3" type="ORF">JETT_3001</name>
</gene>
<dbReference type="Proteomes" id="UP000319783">
    <property type="component" value="Unassembled WGS sequence"/>
</dbReference>
<accession>A0A533QJK3</accession>
<organism evidence="3 4">
    <name type="scientific">Candidatus Jettenia ecosi</name>
    <dbReference type="NCBI Taxonomy" id="2494326"/>
    <lineage>
        <taxon>Bacteria</taxon>
        <taxon>Pseudomonadati</taxon>
        <taxon>Planctomycetota</taxon>
        <taxon>Candidatus Brocadiia</taxon>
        <taxon>Candidatus Brocadiales</taxon>
        <taxon>Candidatus Brocadiaceae</taxon>
        <taxon>Candidatus Jettenia</taxon>
    </lineage>
</organism>
<evidence type="ECO:0000313" key="3">
    <source>
        <dbReference type="EMBL" id="TLD40740.1"/>
    </source>
</evidence>
<sequence>MKDLSINTIVFIIILLFVHIGFIVKMLNQYHKMKKSGYLREEAFQEQLEQRVMRSFGNKGELNKLINDFVRYKDAAEKNAVLLKEQDVQLKLLNRKLEDSMIKCEEEKAGFQKEVWALEDLLSQTKDIIREKDWELHELADRLEMVKEALLKKQREERSEIPGRWHIPAQ</sequence>
<dbReference type="EMBL" id="SULG01000083">
    <property type="protein sequence ID" value="TLD40740.1"/>
    <property type="molecule type" value="Genomic_DNA"/>
</dbReference>
<keyword evidence="2" id="KW-0472">Membrane</keyword>
<keyword evidence="2" id="KW-0812">Transmembrane</keyword>
<reference evidence="3 4" key="1">
    <citation type="submission" date="2019-04" db="EMBL/GenBank/DDBJ databases">
        <title>Genome of a novel bacterium Candidatus Jettenia ecosi reconstructed from metagenome of an anammox bioreactor.</title>
        <authorList>
            <person name="Mardanov A.V."/>
            <person name="Beletsky A.V."/>
            <person name="Ravin N.V."/>
            <person name="Botchkova E.A."/>
            <person name="Litti Y.V."/>
            <person name="Nozhevnikova A.N."/>
        </authorList>
    </citation>
    <scope>NUCLEOTIDE SEQUENCE [LARGE SCALE GENOMIC DNA]</scope>
    <source>
        <strain evidence="3">J2</strain>
    </source>
</reference>
<name>A0A533QJK3_9BACT</name>
<evidence type="ECO:0008006" key="5">
    <source>
        <dbReference type="Google" id="ProtNLM"/>
    </source>
</evidence>
<dbReference type="AlphaFoldDB" id="A0A533QJK3"/>
<evidence type="ECO:0000256" key="1">
    <source>
        <dbReference type="SAM" id="Coils"/>
    </source>
</evidence>
<keyword evidence="1" id="KW-0175">Coiled coil</keyword>
<feature type="coiled-coil region" evidence="1">
    <location>
        <begin position="94"/>
        <end position="156"/>
    </location>
</feature>
<comment type="caution">
    <text evidence="3">The sequence shown here is derived from an EMBL/GenBank/DDBJ whole genome shotgun (WGS) entry which is preliminary data.</text>
</comment>
<proteinExistence type="predicted"/>